<dbReference type="Proteomes" id="UP000002320">
    <property type="component" value="Unassembled WGS sequence"/>
</dbReference>
<accession>B0XLI0</accession>
<feature type="signal peptide" evidence="4">
    <location>
        <begin position="1"/>
        <end position="19"/>
    </location>
</feature>
<organism>
    <name type="scientific">Culex quinquefasciatus</name>
    <name type="common">Southern house mosquito</name>
    <name type="synonym">Culex pungens</name>
    <dbReference type="NCBI Taxonomy" id="7176"/>
    <lineage>
        <taxon>Eukaryota</taxon>
        <taxon>Metazoa</taxon>
        <taxon>Ecdysozoa</taxon>
        <taxon>Arthropoda</taxon>
        <taxon>Hexapoda</taxon>
        <taxon>Insecta</taxon>
        <taxon>Pterygota</taxon>
        <taxon>Neoptera</taxon>
        <taxon>Endopterygota</taxon>
        <taxon>Diptera</taxon>
        <taxon>Nematocera</taxon>
        <taxon>Culicoidea</taxon>
        <taxon>Culicidae</taxon>
        <taxon>Culicinae</taxon>
        <taxon>Culicini</taxon>
        <taxon>Culex</taxon>
        <taxon>Culex</taxon>
    </lineage>
</organism>
<dbReference type="GO" id="GO:0005615">
    <property type="term" value="C:extracellular space"/>
    <property type="evidence" value="ECO:0007669"/>
    <property type="project" value="TreeGrafter"/>
</dbReference>
<keyword evidence="2 4" id="KW-0732">Signal</keyword>
<dbReference type="PROSITE" id="PS51450">
    <property type="entry name" value="LRR"/>
    <property type="match status" value="1"/>
</dbReference>
<evidence type="ECO:0000256" key="1">
    <source>
        <dbReference type="ARBA" id="ARBA00022614"/>
    </source>
</evidence>
<evidence type="ECO:0000256" key="3">
    <source>
        <dbReference type="ARBA" id="ARBA00022737"/>
    </source>
</evidence>
<name>B0XLI0_CULQU</name>
<dbReference type="Pfam" id="PF13855">
    <property type="entry name" value="LRR_8"/>
    <property type="match status" value="2"/>
</dbReference>
<evidence type="ECO:0000256" key="2">
    <source>
        <dbReference type="ARBA" id="ARBA00022729"/>
    </source>
</evidence>
<dbReference type="OMA" id="NCEWWET"/>
<dbReference type="KEGG" id="cqu:CpipJ_CPIJ020087"/>
<dbReference type="InterPro" id="IPR003591">
    <property type="entry name" value="Leu-rich_rpt_typical-subtyp"/>
</dbReference>
<proteinExistence type="predicted"/>
<dbReference type="PANTHER" id="PTHR24373">
    <property type="entry name" value="SLIT RELATED LEUCINE-RICH REPEAT NEURONAL PROTEIN"/>
    <property type="match status" value="1"/>
</dbReference>
<dbReference type="EMBL" id="DS234481">
    <property type="protein sequence ID" value="EDS34141.1"/>
    <property type="molecule type" value="Genomic_DNA"/>
</dbReference>
<dbReference type="HOGENOM" id="CLU_724138_0_0_1"/>
<dbReference type="GO" id="GO:0031012">
    <property type="term" value="C:extracellular matrix"/>
    <property type="evidence" value="ECO:0007669"/>
    <property type="project" value="TreeGrafter"/>
</dbReference>
<evidence type="ECO:0000256" key="4">
    <source>
        <dbReference type="SAM" id="SignalP"/>
    </source>
</evidence>
<dbReference type="InterPro" id="IPR001611">
    <property type="entry name" value="Leu-rich_rpt"/>
</dbReference>
<dbReference type="SUPFAM" id="SSF52058">
    <property type="entry name" value="L domain-like"/>
    <property type="match status" value="1"/>
</dbReference>
<reference evidence="5" key="1">
    <citation type="submission" date="2007-03" db="EMBL/GenBank/DDBJ databases">
        <title>Annotation of Culex pipiens quinquefasciatus.</title>
        <authorList>
            <consortium name="The Broad Institute Genome Sequencing Platform"/>
            <person name="Atkinson P.W."/>
            <person name="Hemingway J."/>
            <person name="Christensen B.M."/>
            <person name="Higgs S."/>
            <person name="Kodira C."/>
            <person name="Hannick L."/>
            <person name="Megy K."/>
            <person name="O'Leary S."/>
            <person name="Pearson M."/>
            <person name="Haas B.J."/>
            <person name="Mauceli E."/>
            <person name="Wortman J.R."/>
            <person name="Lee N.H."/>
            <person name="Guigo R."/>
            <person name="Stanke M."/>
            <person name="Alvarado L."/>
            <person name="Amedeo P."/>
            <person name="Antoine C.H."/>
            <person name="Arensburger P."/>
            <person name="Bidwell S.L."/>
            <person name="Crawford M."/>
            <person name="Camaro F."/>
            <person name="Devon K."/>
            <person name="Engels R."/>
            <person name="Hammond M."/>
            <person name="Howarth C."/>
            <person name="Koehrsen M."/>
            <person name="Lawson D."/>
            <person name="Montgomery P."/>
            <person name="Nene V."/>
            <person name="Nusbaum C."/>
            <person name="Puiu D."/>
            <person name="Romero-Severson J."/>
            <person name="Severson D.W."/>
            <person name="Shumway M."/>
            <person name="Sisk P."/>
            <person name="Stolte C."/>
            <person name="Zeng Q."/>
            <person name="Eisenstadt E."/>
            <person name="Fraser-Liggett C."/>
            <person name="Strausberg R."/>
            <person name="Galagan J."/>
            <person name="Birren B."/>
            <person name="Collins F.H."/>
        </authorList>
    </citation>
    <scope>NUCLEOTIDE SEQUENCE [LARGE SCALE GENOMIC DNA]</scope>
    <source>
        <strain evidence="5">JHB</strain>
    </source>
</reference>
<evidence type="ECO:0000313" key="5">
    <source>
        <dbReference type="EMBL" id="EDS34141.1"/>
    </source>
</evidence>
<dbReference type="Gene3D" id="3.80.10.10">
    <property type="entry name" value="Ribonuclease Inhibitor"/>
    <property type="match status" value="1"/>
</dbReference>
<dbReference type="InterPro" id="IPR050328">
    <property type="entry name" value="Dev_Immune_Receptor"/>
</dbReference>
<keyword evidence="1" id="KW-0433">Leucine-rich repeat</keyword>
<keyword evidence="3" id="KW-0677">Repeat</keyword>
<dbReference type="VEuPathDB" id="VectorBase:CPIJ020087"/>
<dbReference type="PANTHER" id="PTHR24373:SF398">
    <property type="entry name" value="LEUCINE-RICH REPEAT-CONTAINING G-PROTEIN COUPLED RECEPTOR 6"/>
    <property type="match status" value="1"/>
</dbReference>
<dbReference type="EnsemblMetazoa" id="CPIJ020087-RA">
    <property type="protein sequence ID" value="CPIJ020087-PA"/>
    <property type="gene ID" value="CPIJ020087"/>
</dbReference>
<dbReference type="InParanoid" id="B0XLI0"/>
<feature type="chain" id="PRO_5014567428" evidence="4">
    <location>
        <begin position="20"/>
        <end position="382"/>
    </location>
</feature>
<evidence type="ECO:0000313" key="7">
    <source>
        <dbReference type="Proteomes" id="UP000002320"/>
    </source>
</evidence>
<protein>
    <submittedName>
        <fullName evidence="5 6">Uncharacterized protein</fullName>
    </submittedName>
</protein>
<keyword evidence="7" id="KW-1185">Reference proteome</keyword>
<dbReference type="VEuPathDB" id="VectorBase:CQUJHB004900"/>
<dbReference type="SMART" id="SM00369">
    <property type="entry name" value="LRR_TYP"/>
    <property type="match status" value="4"/>
</dbReference>
<sequence length="382" mass="42860">MRLTILICLFLKLIWSCEAAKACTSCPNSATLELKNCSLNATMAQMLVNCSGVEVLHTELVVLPTVHLSGQLKVLKVESCNTTAVIIDPTGSYKMEKFTVEKNNLRTLPRNLNVLKKLRKLILASNLIECIDMGEFIGLSNLEEINLSDNRIIQICSSPFDPPVLPNLDRVYLQRNNLTLLNLENWKTPNVKLMYLNNNELSIVHKLASSLPKLESLYIYGNPLNCEWWETLRAEIENPCTFSPNNQETCLEKAEPLKNLINQIEASSKIPSTSTDQCHLNSSKSLKQIKSQVLQLQQQVASLGGTPSGHHPTNETIVQLQQSCLGQQGRLREIVHEMGSPSRTNLKPRTDCRCGLKAQARLFQRQLEQQMAMFGGMFRGMV</sequence>
<evidence type="ECO:0000313" key="6">
    <source>
        <dbReference type="EnsemblMetazoa" id="CPIJ020087-PA"/>
    </source>
</evidence>
<dbReference type="AlphaFoldDB" id="B0XLI0"/>
<reference evidence="6" key="2">
    <citation type="submission" date="2021-02" db="UniProtKB">
        <authorList>
            <consortium name="EnsemblMetazoa"/>
        </authorList>
    </citation>
    <scope>IDENTIFICATION</scope>
    <source>
        <strain evidence="6">JHB</strain>
    </source>
</reference>
<dbReference type="InterPro" id="IPR032675">
    <property type="entry name" value="LRR_dom_sf"/>
</dbReference>
<gene>
    <name evidence="6" type="primary">6054614</name>
    <name evidence="5" type="ORF">CpipJ_CPIJ020087</name>
</gene>